<dbReference type="RefSeq" id="WP_207691497.1">
    <property type="nucleotide sequence ID" value="NZ_CP061799.1"/>
</dbReference>
<dbReference type="SMART" id="SM00448">
    <property type="entry name" value="REC"/>
    <property type="match status" value="1"/>
</dbReference>
<dbReference type="SUPFAM" id="SSF55785">
    <property type="entry name" value="PYP-like sensor domain (PAS domain)"/>
    <property type="match status" value="1"/>
</dbReference>
<dbReference type="EC" id="2.7.13.3" evidence="3"/>
<accession>A0A975B6N1</accession>
<dbReference type="Pfam" id="PF00072">
    <property type="entry name" value="Response_reg"/>
    <property type="match status" value="1"/>
</dbReference>
<dbReference type="PRINTS" id="PR00344">
    <property type="entry name" value="BCTRLSENSOR"/>
</dbReference>
<dbReference type="InterPro" id="IPR029151">
    <property type="entry name" value="Sensor-like_sf"/>
</dbReference>
<dbReference type="CDD" id="cd18773">
    <property type="entry name" value="PDC1_HK_sensor"/>
    <property type="match status" value="1"/>
</dbReference>
<dbReference type="PROSITE" id="PS50113">
    <property type="entry name" value="PAC"/>
    <property type="match status" value="1"/>
</dbReference>
<keyword evidence="9 21" id="KW-0418">Kinase</keyword>
<dbReference type="InterPro" id="IPR001610">
    <property type="entry name" value="PAC"/>
</dbReference>
<dbReference type="SUPFAM" id="SSF47384">
    <property type="entry name" value="Homodimeric domain of signal transducing histidine kinase"/>
    <property type="match status" value="1"/>
</dbReference>
<evidence type="ECO:0000256" key="1">
    <source>
        <dbReference type="ARBA" id="ARBA00000085"/>
    </source>
</evidence>
<organism evidence="21 22">
    <name type="scientific">Desulfonema limicola</name>
    <dbReference type="NCBI Taxonomy" id="45656"/>
    <lineage>
        <taxon>Bacteria</taxon>
        <taxon>Pseudomonadati</taxon>
        <taxon>Thermodesulfobacteriota</taxon>
        <taxon>Desulfobacteria</taxon>
        <taxon>Desulfobacterales</taxon>
        <taxon>Desulfococcaceae</taxon>
        <taxon>Desulfonema</taxon>
    </lineage>
</organism>
<evidence type="ECO:0000256" key="11">
    <source>
        <dbReference type="ARBA" id="ARBA00022989"/>
    </source>
</evidence>
<dbReference type="PROSITE" id="PS50885">
    <property type="entry name" value="HAMP"/>
    <property type="match status" value="1"/>
</dbReference>
<dbReference type="Pfam" id="PF02518">
    <property type="entry name" value="HATPase_c"/>
    <property type="match status" value="1"/>
</dbReference>
<dbReference type="GO" id="GO:0005524">
    <property type="term" value="F:ATP binding"/>
    <property type="evidence" value="ECO:0007669"/>
    <property type="project" value="UniProtKB-KW"/>
</dbReference>
<evidence type="ECO:0000256" key="8">
    <source>
        <dbReference type="ARBA" id="ARBA00022741"/>
    </source>
</evidence>
<evidence type="ECO:0000259" key="17">
    <source>
        <dbReference type="PROSITE" id="PS50110"/>
    </source>
</evidence>
<proteinExistence type="predicted"/>
<dbReference type="CDD" id="cd00130">
    <property type="entry name" value="PAS"/>
    <property type="match status" value="1"/>
</dbReference>
<dbReference type="InterPro" id="IPR011006">
    <property type="entry name" value="CheY-like_superfamily"/>
</dbReference>
<dbReference type="InterPro" id="IPR000014">
    <property type="entry name" value="PAS"/>
</dbReference>
<feature type="transmembrane region" description="Helical" evidence="15">
    <location>
        <begin position="12"/>
        <end position="35"/>
    </location>
</feature>
<evidence type="ECO:0000313" key="22">
    <source>
        <dbReference type="Proteomes" id="UP000663720"/>
    </source>
</evidence>
<dbReference type="InterPro" id="IPR005467">
    <property type="entry name" value="His_kinase_dom"/>
</dbReference>
<evidence type="ECO:0000256" key="4">
    <source>
        <dbReference type="ARBA" id="ARBA00022475"/>
    </source>
</evidence>
<dbReference type="PANTHER" id="PTHR43065:SF46">
    <property type="entry name" value="C4-DICARBOXYLATE TRANSPORT SENSOR PROTEIN DCTB"/>
    <property type="match status" value="1"/>
</dbReference>
<dbReference type="SUPFAM" id="SSF55874">
    <property type="entry name" value="ATPase domain of HSP90 chaperone/DNA topoisomerase II/histidine kinase"/>
    <property type="match status" value="1"/>
</dbReference>
<dbReference type="NCBIfam" id="TIGR00229">
    <property type="entry name" value="sensory_box"/>
    <property type="match status" value="1"/>
</dbReference>
<dbReference type="Pfam" id="PF02743">
    <property type="entry name" value="dCache_1"/>
    <property type="match status" value="1"/>
</dbReference>
<dbReference type="CDD" id="cd00082">
    <property type="entry name" value="HisKA"/>
    <property type="match status" value="1"/>
</dbReference>
<dbReference type="InterPro" id="IPR035965">
    <property type="entry name" value="PAS-like_dom_sf"/>
</dbReference>
<comment type="subcellular location">
    <subcellularLocation>
        <location evidence="2">Cell membrane</location>
        <topology evidence="2">Multi-pass membrane protein</topology>
    </subcellularLocation>
</comment>
<dbReference type="Gene3D" id="3.40.50.2300">
    <property type="match status" value="1"/>
</dbReference>
<dbReference type="KEGG" id="dli:dnl_20680"/>
<dbReference type="InterPro" id="IPR001789">
    <property type="entry name" value="Sig_transdc_resp-reg_receiver"/>
</dbReference>
<dbReference type="Gene3D" id="1.10.287.130">
    <property type="match status" value="1"/>
</dbReference>
<keyword evidence="5 14" id="KW-0597">Phosphoprotein</keyword>
<keyword evidence="7 15" id="KW-0812">Transmembrane</keyword>
<keyword evidence="22" id="KW-1185">Reference proteome</keyword>
<keyword evidence="11 15" id="KW-1133">Transmembrane helix</keyword>
<dbReference type="PROSITE" id="PS50110">
    <property type="entry name" value="RESPONSE_REGULATORY"/>
    <property type="match status" value="1"/>
</dbReference>
<dbReference type="Gene3D" id="3.30.450.20">
    <property type="entry name" value="PAS domain"/>
    <property type="match status" value="3"/>
</dbReference>
<dbReference type="InterPro" id="IPR036097">
    <property type="entry name" value="HisK_dim/P_sf"/>
</dbReference>
<dbReference type="PROSITE" id="PS50112">
    <property type="entry name" value="PAS"/>
    <property type="match status" value="1"/>
</dbReference>
<keyword evidence="13 15" id="KW-0472">Membrane</keyword>
<keyword evidence="12" id="KW-0902">Two-component regulatory system</keyword>
<dbReference type="Proteomes" id="UP000663720">
    <property type="component" value="Chromosome"/>
</dbReference>
<evidence type="ECO:0000256" key="5">
    <source>
        <dbReference type="ARBA" id="ARBA00022553"/>
    </source>
</evidence>
<keyword evidence="4" id="KW-1003">Cell membrane</keyword>
<dbReference type="InterPro" id="IPR033479">
    <property type="entry name" value="dCache_1"/>
</dbReference>
<keyword evidence="6" id="KW-0808">Transferase</keyword>
<dbReference type="CDD" id="cd18774">
    <property type="entry name" value="PDC2_HK_sensor"/>
    <property type="match status" value="1"/>
</dbReference>
<reference evidence="21" key="1">
    <citation type="journal article" date="2021" name="Microb. Physiol.">
        <title>Proteogenomic Insights into the Physiology of Marine, Sulfate-Reducing, Filamentous Desulfonema limicola and Desulfonema magnum.</title>
        <authorList>
            <person name="Schnaars V."/>
            <person name="Wohlbrand L."/>
            <person name="Scheve S."/>
            <person name="Hinrichs C."/>
            <person name="Reinhardt R."/>
            <person name="Rabus R."/>
        </authorList>
    </citation>
    <scope>NUCLEOTIDE SEQUENCE</scope>
    <source>
        <strain evidence="21">5ac10</strain>
    </source>
</reference>
<dbReference type="SUPFAM" id="SSF103190">
    <property type="entry name" value="Sensory domain-like"/>
    <property type="match status" value="2"/>
</dbReference>
<comment type="catalytic activity">
    <reaction evidence="1">
        <text>ATP + protein L-histidine = ADP + protein N-phospho-L-histidine.</text>
        <dbReference type="EC" id="2.7.13.3"/>
    </reaction>
</comment>
<feature type="modified residue" description="4-aspartylphosphate" evidence="14">
    <location>
        <position position="775"/>
    </location>
</feature>
<feature type="domain" description="Histidine kinase" evidence="16">
    <location>
        <begin position="481"/>
        <end position="705"/>
    </location>
</feature>
<dbReference type="PROSITE" id="PS50109">
    <property type="entry name" value="HIS_KIN"/>
    <property type="match status" value="1"/>
</dbReference>
<dbReference type="CDD" id="cd00156">
    <property type="entry name" value="REC"/>
    <property type="match status" value="1"/>
</dbReference>
<evidence type="ECO:0000256" key="2">
    <source>
        <dbReference type="ARBA" id="ARBA00004651"/>
    </source>
</evidence>
<dbReference type="SUPFAM" id="SSF52172">
    <property type="entry name" value="CheY-like"/>
    <property type="match status" value="1"/>
</dbReference>
<protein>
    <recommendedName>
        <fullName evidence="3">histidine kinase</fullName>
        <ecNumber evidence="3">2.7.13.3</ecNumber>
    </recommendedName>
</protein>
<evidence type="ECO:0000256" key="7">
    <source>
        <dbReference type="ARBA" id="ARBA00022692"/>
    </source>
</evidence>
<dbReference type="Pfam" id="PF13426">
    <property type="entry name" value="PAS_9"/>
    <property type="match status" value="1"/>
</dbReference>
<dbReference type="EMBL" id="CP061799">
    <property type="protein sequence ID" value="QTA79788.1"/>
    <property type="molecule type" value="Genomic_DNA"/>
</dbReference>
<keyword evidence="8" id="KW-0547">Nucleotide-binding</keyword>
<evidence type="ECO:0000259" key="20">
    <source>
        <dbReference type="PROSITE" id="PS50885"/>
    </source>
</evidence>
<evidence type="ECO:0000259" key="18">
    <source>
        <dbReference type="PROSITE" id="PS50112"/>
    </source>
</evidence>
<keyword evidence="10" id="KW-0067">ATP-binding</keyword>
<dbReference type="AlphaFoldDB" id="A0A975B6N1"/>
<feature type="domain" description="PAS" evidence="18">
    <location>
        <begin position="353"/>
        <end position="419"/>
    </location>
</feature>
<dbReference type="Gene3D" id="3.30.565.10">
    <property type="entry name" value="Histidine kinase-like ATPase, C-terminal domain"/>
    <property type="match status" value="1"/>
</dbReference>
<evidence type="ECO:0000259" key="16">
    <source>
        <dbReference type="PROSITE" id="PS50109"/>
    </source>
</evidence>
<name>A0A975B6N1_9BACT</name>
<dbReference type="SMART" id="SM00388">
    <property type="entry name" value="HisKA"/>
    <property type="match status" value="1"/>
</dbReference>
<evidence type="ECO:0000256" key="10">
    <source>
        <dbReference type="ARBA" id="ARBA00022840"/>
    </source>
</evidence>
<dbReference type="InterPro" id="IPR003594">
    <property type="entry name" value="HATPase_dom"/>
</dbReference>
<evidence type="ECO:0000256" key="6">
    <source>
        <dbReference type="ARBA" id="ARBA00022679"/>
    </source>
</evidence>
<dbReference type="SMART" id="SM00387">
    <property type="entry name" value="HATPase_c"/>
    <property type="match status" value="1"/>
</dbReference>
<dbReference type="InterPro" id="IPR000700">
    <property type="entry name" value="PAS-assoc_C"/>
</dbReference>
<gene>
    <name evidence="21" type="ORF">dnl_20680</name>
</gene>
<evidence type="ECO:0000256" key="12">
    <source>
        <dbReference type="ARBA" id="ARBA00023012"/>
    </source>
</evidence>
<sequence length="855" mass="96173">MKNCAGLKQILIISFIFITIIPVIIISIISLQILITAMEKEISDKNQIIAESISGEVERFLDEPAGLIKQIAGVIENNLLISPDSTGKYLDTVLDSYPFFEGIKILDNQGRILYISPYNEDFIGIDFSSQPFFINKLKNNTHVWSSTYISMETGQPALTLSYPLKNGMIAGHLNLSYLQGLIDRVKPGTWYAVITDKDGTLIAHPDKSQVSQQMNLSNVFAVKMGLEDNQGTYFYEYMDIKFIGSAAIVSPTGWVVGVFQKFGDAFASVIKIKIVIFSGICIFFIIALILCLAIVKRITTPLSLLIDYSKNISQGNYNIFHMPLSYFEINELAENFRIMARAVQSREQELAYEKLFIDSALNSLTDTFFVFDPSNGKPIRWNKSFKMISGYTDKEISEMKAYDFYYNTEDLEKGAENLEINFITKAGEKIPSEYSASAIKNENNNSLYIICVGRDIRKRKKLEEQLKQAHKMEAIGTVAGGIAHDFNNILGIIVGNAELALDDVPQWNPACNNIEHIKAASLRAKKVIQQLLNFSRKNIQIRVPFIIQDIINESVKLLRSSIPHSINIEIEMPEEPIIIMADPSQIHEMLVHIFSNAFHAMEENGGILKIRLTQVELEQEKTNGYHIIKPGQYVKLEISDTGCGISYEIKNKIFDPYFTTKEVGKGAGMGLSIVHGIVKSNEGMISVYSEPGKGTSFIIFFPIIDEHNDIIGKGPSELPKGNEKILFVDDEEFLLDIGQQILNRLGYIVEIQTNPLEALKIFRLNPKEFSLIITDMTMPDLRGDQFVKEIKKICPEIPVILCTGFSNKMNKEQADKIGIARCIEKPLNQREMAVAIRDVLDKKARAGTKACPYNY</sequence>
<feature type="domain" description="Response regulatory" evidence="17">
    <location>
        <begin position="724"/>
        <end position="840"/>
    </location>
</feature>
<feature type="transmembrane region" description="Helical" evidence="15">
    <location>
        <begin position="274"/>
        <end position="295"/>
    </location>
</feature>
<evidence type="ECO:0000313" key="21">
    <source>
        <dbReference type="EMBL" id="QTA79788.1"/>
    </source>
</evidence>
<evidence type="ECO:0000256" key="14">
    <source>
        <dbReference type="PROSITE-ProRule" id="PRU00169"/>
    </source>
</evidence>
<dbReference type="PANTHER" id="PTHR43065">
    <property type="entry name" value="SENSOR HISTIDINE KINASE"/>
    <property type="match status" value="1"/>
</dbReference>
<evidence type="ECO:0000256" key="15">
    <source>
        <dbReference type="SAM" id="Phobius"/>
    </source>
</evidence>
<evidence type="ECO:0000259" key="19">
    <source>
        <dbReference type="PROSITE" id="PS50113"/>
    </source>
</evidence>
<dbReference type="InterPro" id="IPR004358">
    <property type="entry name" value="Sig_transdc_His_kin-like_C"/>
</dbReference>
<dbReference type="InterPro" id="IPR003661">
    <property type="entry name" value="HisK_dim/P_dom"/>
</dbReference>
<evidence type="ECO:0000256" key="3">
    <source>
        <dbReference type="ARBA" id="ARBA00012438"/>
    </source>
</evidence>
<feature type="domain" description="HAMP" evidence="20">
    <location>
        <begin position="296"/>
        <end position="348"/>
    </location>
</feature>
<dbReference type="InterPro" id="IPR036890">
    <property type="entry name" value="HATPase_C_sf"/>
</dbReference>
<dbReference type="Gene3D" id="6.10.340.10">
    <property type="match status" value="1"/>
</dbReference>
<evidence type="ECO:0000256" key="9">
    <source>
        <dbReference type="ARBA" id="ARBA00022777"/>
    </source>
</evidence>
<evidence type="ECO:0000256" key="13">
    <source>
        <dbReference type="ARBA" id="ARBA00023136"/>
    </source>
</evidence>
<dbReference type="SMART" id="SM00086">
    <property type="entry name" value="PAC"/>
    <property type="match status" value="1"/>
</dbReference>
<feature type="domain" description="PAC" evidence="19">
    <location>
        <begin position="416"/>
        <end position="468"/>
    </location>
</feature>
<dbReference type="GO" id="GO:0005886">
    <property type="term" value="C:plasma membrane"/>
    <property type="evidence" value="ECO:0007669"/>
    <property type="project" value="UniProtKB-SubCell"/>
</dbReference>
<dbReference type="GO" id="GO:0000155">
    <property type="term" value="F:phosphorelay sensor kinase activity"/>
    <property type="evidence" value="ECO:0007669"/>
    <property type="project" value="InterPro"/>
</dbReference>
<dbReference type="InterPro" id="IPR003660">
    <property type="entry name" value="HAMP_dom"/>
</dbReference>